<dbReference type="NCBIfam" id="TIGR02532">
    <property type="entry name" value="IV_pilin_GFxxxE"/>
    <property type="match status" value="1"/>
</dbReference>
<dbReference type="SUPFAM" id="SSF54523">
    <property type="entry name" value="Pili subunits"/>
    <property type="match status" value="1"/>
</dbReference>
<accession>A0A6P2CSC8</accession>
<keyword evidence="1" id="KW-0472">Membrane</keyword>
<evidence type="ECO:0000313" key="2">
    <source>
        <dbReference type="EMBL" id="VTR91831.1"/>
    </source>
</evidence>
<sequence>MLIRPVTRRGFTLVEVVVVMAILILLAAVVLPSIGVFRGDSRPRAAADVIRSELAAARGRAMIEGRPYRIAIGSNGDRIRRAPDGADFAEATAFDRTDGNAATVEYAFENAAAELLSSPSVASDSDGTWTTIAVVLPNGTCLDDNMVVGVRDKEKNDAPLRVQIRGLTSTSRVLPAGTEVR</sequence>
<dbReference type="RefSeq" id="WP_162666773.1">
    <property type="nucleotide sequence ID" value="NZ_LR593886.1"/>
</dbReference>
<name>A0A6P2CSC8_9BACT</name>
<dbReference type="Pfam" id="PF07963">
    <property type="entry name" value="N_methyl"/>
    <property type="match status" value="1"/>
</dbReference>
<keyword evidence="1" id="KW-1133">Transmembrane helix</keyword>
<keyword evidence="1" id="KW-0812">Transmembrane</keyword>
<feature type="transmembrane region" description="Helical" evidence="1">
    <location>
        <begin position="12"/>
        <end position="34"/>
    </location>
</feature>
<dbReference type="Proteomes" id="UP000464178">
    <property type="component" value="Chromosome"/>
</dbReference>
<dbReference type="Gene3D" id="3.30.700.10">
    <property type="entry name" value="Glycoprotein, Type 4 Pilin"/>
    <property type="match status" value="1"/>
</dbReference>
<evidence type="ECO:0008006" key="4">
    <source>
        <dbReference type="Google" id="ProtNLM"/>
    </source>
</evidence>
<evidence type="ECO:0000256" key="1">
    <source>
        <dbReference type="SAM" id="Phobius"/>
    </source>
</evidence>
<dbReference type="KEGG" id="gms:SOIL9_58830"/>
<evidence type="ECO:0000313" key="3">
    <source>
        <dbReference type="Proteomes" id="UP000464178"/>
    </source>
</evidence>
<organism evidence="2 3">
    <name type="scientific">Gemmata massiliana</name>
    <dbReference type="NCBI Taxonomy" id="1210884"/>
    <lineage>
        <taxon>Bacteria</taxon>
        <taxon>Pseudomonadati</taxon>
        <taxon>Planctomycetota</taxon>
        <taxon>Planctomycetia</taxon>
        <taxon>Gemmatales</taxon>
        <taxon>Gemmataceae</taxon>
        <taxon>Gemmata</taxon>
    </lineage>
</organism>
<gene>
    <name evidence="2" type="ORF">SOIL9_58830</name>
</gene>
<dbReference type="EMBL" id="LR593886">
    <property type="protein sequence ID" value="VTR91831.1"/>
    <property type="molecule type" value="Genomic_DNA"/>
</dbReference>
<dbReference type="InterPro" id="IPR045584">
    <property type="entry name" value="Pilin-like"/>
</dbReference>
<dbReference type="InterPro" id="IPR012902">
    <property type="entry name" value="N_methyl_site"/>
</dbReference>
<protein>
    <recommendedName>
        <fullName evidence="4">Type II secretion system protein H</fullName>
    </recommendedName>
</protein>
<dbReference type="AlphaFoldDB" id="A0A6P2CSC8"/>
<reference evidence="2 3" key="1">
    <citation type="submission" date="2019-05" db="EMBL/GenBank/DDBJ databases">
        <authorList>
            <consortium name="Science for Life Laboratories"/>
        </authorList>
    </citation>
    <scope>NUCLEOTIDE SEQUENCE [LARGE SCALE GENOMIC DNA]</scope>
    <source>
        <strain evidence="2">Soil9</strain>
    </source>
</reference>
<dbReference type="PROSITE" id="PS00409">
    <property type="entry name" value="PROKAR_NTER_METHYL"/>
    <property type="match status" value="1"/>
</dbReference>
<keyword evidence="3" id="KW-1185">Reference proteome</keyword>
<proteinExistence type="predicted"/>